<reference evidence="2" key="1">
    <citation type="journal article" date="2020" name="Stud. Mycol.">
        <title>101 Dothideomycetes genomes: a test case for predicting lifestyles and emergence of pathogens.</title>
        <authorList>
            <person name="Haridas S."/>
            <person name="Albert R."/>
            <person name="Binder M."/>
            <person name="Bloem J."/>
            <person name="Labutti K."/>
            <person name="Salamov A."/>
            <person name="Andreopoulos B."/>
            <person name="Baker S."/>
            <person name="Barry K."/>
            <person name="Bills G."/>
            <person name="Bluhm B."/>
            <person name="Cannon C."/>
            <person name="Castanera R."/>
            <person name="Culley D."/>
            <person name="Daum C."/>
            <person name="Ezra D."/>
            <person name="Gonzalez J."/>
            <person name="Henrissat B."/>
            <person name="Kuo A."/>
            <person name="Liang C."/>
            <person name="Lipzen A."/>
            <person name="Lutzoni F."/>
            <person name="Magnuson J."/>
            <person name="Mondo S."/>
            <person name="Nolan M."/>
            <person name="Ohm R."/>
            <person name="Pangilinan J."/>
            <person name="Park H.-J."/>
            <person name="Ramirez L."/>
            <person name="Alfaro M."/>
            <person name="Sun H."/>
            <person name="Tritt A."/>
            <person name="Yoshinaga Y."/>
            <person name="Zwiers L.-H."/>
            <person name="Turgeon B."/>
            <person name="Goodwin S."/>
            <person name="Spatafora J."/>
            <person name="Crous P."/>
            <person name="Grigoriev I."/>
        </authorList>
    </citation>
    <scope>NUCLEOTIDE SEQUENCE</scope>
    <source>
        <strain evidence="2">CBS 107.79</strain>
    </source>
</reference>
<gene>
    <name evidence="2" type="ORF">BU23DRAFT_565453</name>
</gene>
<evidence type="ECO:0000313" key="3">
    <source>
        <dbReference type="Proteomes" id="UP000800036"/>
    </source>
</evidence>
<sequence>MADISHGRSSKTFATWLLLSDDHVYHMGVWAKKSYSVDTNDRQDNYHNNLRTNLLPYDHALRFQPLNIKLPRVPSNRMTLLGRVTCLNLSMHDREAKLATSAKTYASHGVPSPKSTFARSASLLVVLHTAHPSPSPNPCTSPPINTPDPPNTIHARVIP</sequence>
<name>A0A6A5VJZ9_9PLEO</name>
<evidence type="ECO:0000313" key="2">
    <source>
        <dbReference type="EMBL" id="KAF1976769.1"/>
    </source>
</evidence>
<proteinExistence type="predicted"/>
<feature type="compositionally biased region" description="Pro residues" evidence="1">
    <location>
        <begin position="133"/>
        <end position="150"/>
    </location>
</feature>
<organism evidence="2 3">
    <name type="scientific">Bimuria novae-zelandiae CBS 107.79</name>
    <dbReference type="NCBI Taxonomy" id="1447943"/>
    <lineage>
        <taxon>Eukaryota</taxon>
        <taxon>Fungi</taxon>
        <taxon>Dikarya</taxon>
        <taxon>Ascomycota</taxon>
        <taxon>Pezizomycotina</taxon>
        <taxon>Dothideomycetes</taxon>
        <taxon>Pleosporomycetidae</taxon>
        <taxon>Pleosporales</taxon>
        <taxon>Massarineae</taxon>
        <taxon>Didymosphaeriaceae</taxon>
        <taxon>Bimuria</taxon>
    </lineage>
</organism>
<keyword evidence="3" id="KW-1185">Reference proteome</keyword>
<evidence type="ECO:0000256" key="1">
    <source>
        <dbReference type="SAM" id="MobiDB-lite"/>
    </source>
</evidence>
<dbReference type="Proteomes" id="UP000800036">
    <property type="component" value="Unassembled WGS sequence"/>
</dbReference>
<accession>A0A6A5VJZ9</accession>
<protein>
    <submittedName>
        <fullName evidence="2">Uncharacterized protein</fullName>
    </submittedName>
</protein>
<dbReference type="AlphaFoldDB" id="A0A6A5VJZ9"/>
<dbReference type="EMBL" id="ML976665">
    <property type="protein sequence ID" value="KAF1976769.1"/>
    <property type="molecule type" value="Genomic_DNA"/>
</dbReference>
<feature type="region of interest" description="Disordered" evidence="1">
    <location>
        <begin position="129"/>
        <end position="159"/>
    </location>
</feature>